<evidence type="ECO:0000256" key="3">
    <source>
        <dbReference type="ARBA" id="ARBA00023295"/>
    </source>
</evidence>
<keyword evidence="5" id="KW-0732">Signal</keyword>
<gene>
    <name evidence="7" type="ORF">GM921_02705</name>
</gene>
<proteinExistence type="inferred from homology"/>
<keyword evidence="3" id="KW-0326">Glycosidase</keyword>
<dbReference type="InterPro" id="IPR048912">
    <property type="entry name" value="BetaGal1-like_ABD1"/>
</dbReference>
<dbReference type="PRINTS" id="PR00742">
    <property type="entry name" value="GLHYDRLASE35"/>
</dbReference>
<evidence type="ECO:0000256" key="2">
    <source>
        <dbReference type="ARBA" id="ARBA00022801"/>
    </source>
</evidence>
<sequence length="772" mass="87317">MKNLKLAIIAFALFFGSEVKAQQAKTFAIGTEHFELNGKPYVIRCGEMHFARIPKAEWRDRLKMAKAMGLNTVCAYLFWNMHENQKDQFTWSGQADAKTFCKIAQEEGLYVILRPGPYSCAEWEFGGFPWWLLKDKSIKLRTQHPYFLERSKKYLLAVGKELAPLQINKGGNILMVQVENEYGSYGNDKAYMNIIKADLQEAGFTVPLFHCDGPSQLKADHPDGLFAVVNFGSNPEANFKALRAIQPTGPLMSGEYYPGWFDSWGRPHHKGDTKRIVNELKYMLDQKASFSIYMVHGGTTFGTYSGANSPPYLPQTSSYDYDAPIDEAGNPTEKFYALRELFGQYLQEGETLPNVPAKHKFQTLAPVKFTSFASLNQNLPKPVLSDTTILMEDLNQDFGCVLYKSTIPAGAKTMLTFDEIHDYALIYIDNKLIGSLDRRKAKYSLEIPARAKTAQLSVLVEATGRVNYGGHMHDRKGIHGRVFLVNANQKTEIKNWKNYPIRLGDVTIPVKYQAYANQKPEAGFYKGTFIVNNIEDTYLDVSKWNKGLVWVNGHCLSRFWSIGPTQTMLVPESWLKKGANEVIVFDLYGSAKPALTFLDHPILDQVNEPQPEKHRNANQKWDAIGLTAWAEGTFENNNKWQTAAAKPTLGRYFALDALSEQKGQPFTTIAEINIYDKNGNEIPRTNWKVVFADSEEIGGDDGSAVNVFDLQFTSVWHTEWENRSPKPPHQIVLDLGKNYEIGSIKVLPRQDNANGRIKDYKIYLSTTLFKGL</sequence>
<keyword evidence="8" id="KW-1185">Reference proteome</keyword>
<evidence type="ECO:0000259" key="6">
    <source>
        <dbReference type="PROSITE" id="PS50022"/>
    </source>
</evidence>
<dbReference type="SUPFAM" id="SSF49785">
    <property type="entry name" value="Galactose-binding domain-like"/>
    <property type="match status" value="3"/>
</dbReference>
<dbReference type="PANTHER" id="PTHR23421">
    <property type="entry name" value="BETA-GALACTOSIDASE RELATED"/>
    <property type="match status" value="1"/>
</dbReference>
<reference evidence="7" key="1">
    <citation type="submission" date="2019-11" db="EMBL/GenBank/DDBJ databases">
        <title>Description of Pedobacter sp. LMG 31464T.</title>
        <authorList>
            <person name="Carlier A."/>
            <person name="Qi S."/>
            <person name="Vandamme P."/>
        </authorList>
    </citation>
    <scope>NUCLEOTIDE SEQUENCE</scope>
    <source>
        <strain evidence="7">LMG 31464</strain>
    </source>
</reference>
<dbReference type="SUPFAM" id="SSF51445">
    <property type="entry name" value="(Trans)glycosidases"/>
    <property type="match status" value="1"/>
</dbReference>
<dbReference type="InterPro" id="IPR031330">
    <property type="entry name" value="Gly_Hdrlase_35_cat"/>
</dbReference>
<dbReference type="Proteomes" id="UP000601055">
    <property type="component" value="Unassembled WGS sequence"/>
</dbReference>
<name>A0A923DX22_9SPHI</name>
<dbReference type="InterPro" id="IPR001944">
    <property type="entry name" value="Glycoside_Hdrlase_35"/>
</dbReference>
<dbReference type="InterPro" id="IPR000421">
    <property type="entry name" value="FA58C"/>
</dbReference>
<evidence type="ECO:0000256" key="4">
    <source>
        <dbReference type="RuleBase" id="RU003679"/>
    </source>
</evidence>
<dbReference type="Pfam" id="PF21317">
    <property type="entry name" value="BetaGal_ABD_1"/>
    <property type="match status" value="1"/>
</dbReference>
<accession>A0A923DX22</accession>
<dbReference type="Gene3D" id="2.60.120.260">
    <property type="entry name" value="Galactose-binding domain-like"/>
    <property type="match status" value="4"/>
</dbReference>
<dbReference type="InterPro" id="IPR017853">
    <property type="entry name" value="GH"/>
</dbReference>
<dbReference type="AlphaFoldDB" id="A0A923DX22"/>
<dbReference type="Gene3D" id="3.20.20.80">
    <property type="entry name" value="Glycosidases"/>
    <property type="match status" value="1"/>
</dbReference>
<evidence type="ECO:0000256" key="1">
    <source>
        <dbReference type="ARBA" id="ARBA00009809"/>
    </source>
</evidence>
<dbReference type="InterPro" id="IPR008979">
    <property type="entry name" value="Galactose-bd-like_sf"/>
</dbReference>
<dbReference type="Pfam" id="PF00754">
    <property type="entry name" value="F5_F8_type_C"/>
    <property type="match status" value="1"/>
</dbReference>
<protein>
    <submittedName>
        <fullName evidence="7">Beta-galactosidase</fullName>
    </submittedName>
</protein>
<dbReference type="InterPro" id="IPR048913">
    <property type="entry name" value="BetaGal_gal-bd"/>
</dbReference>
<dbReference type="RefSeq" id="WP_182921071.1">
    <property type="nucleotide sequence ID" value="NZ_WNXD01000001.1"/>
</dbReference>
<organism evidence="7 8">
    <name type="scientific">Pedobacter planticolens</name>
    <dbReference type="NCBI Taxonomy" id="2679964"/>
    <lineage>
        <taxon>Bacteria</taxon>
        <taxon>Pseudomonadati</taxon>
        <taxon>Bacteroidota</taxon>
        <taxon>Sphingobacteriia</taxon>
        <taxon>Sphingobacteriales</taxon>
        <taxon>Sphingobacteriaceae</taxon>
        <taxon>Pedobacter</taxon>
    </lineage>
</organism>
<dbReference type="PROSITE" id="PS50022">
    <property type="entry name" value="FA58C_3"/>
    <property type="match status" value="1"/>
</dbReference>
<evidence type="ECO:0000256" key="5">
    <source>
        <dbReference type="SAM" id="SignalP"/>
    </source>
</evidence>
<comment type="similarity">
    <text evidence="1 4">Belongs to the glycosyl hydrolase 35 family.</text>
</comment>
<evidence type="ECO:0000313" key="8">
    <source>
        <dbReference type="Proteomes" id="UP000601055"/>
    </source>
</evidence>
<dbReference type="EMBL" id="WNXD01000001">
    <property type="protein sequence ID" value="MBB2144383.1"/>
    <property type="molecule type" value="Genomic_DNA"/>
</dbReference>
<dbReference type="GO" id="GO:0005975">
    <property type="term" value="P:carbohydrate metabolic process"/>
    <property type="evidence" value="ECO:0007669"/>
    <property type="project" value="InterPro"/>
</dbReference>
<feature type="domain" description="F5/8 type C" evidence="6">
    <location>
        <begin position="667"/>
        <end position="772"/>
    </location>
</feature>
<comment type="caution">
    <text evidence="7">The sequence shown here is derived from an EMBL/GenBank/DDBJ whole genome shotgun (WGS) entry which is preliminary data.</text>
</comment>
<feature type="signal peptide" evidence="5">
    <location>
        <begin position="1"/>
        <end position="21"/>
    </location>
</feature>
<dbReference type="Pfam" id="PF21467">
    <property type="entry name" value="BetaGal_gal-bd"/>
    <property type="match status" value="1"/>
</dbReference>
<dbReference type="Pfam" id="PF01301">
    <property type="entry name" value="Glyco_hydro_35"/>
    <property type="match status" value="1"/>
</dbReference>
<keyword evidence="2" id="KW-0378">Hydrolase</keyword>
<evidence type="ECO:0000313" key="7">
    <source>
        <dbReference type="EMBL" id="MBB2144383.1"/>
    </source>
</evidence>
<dbReference type="GO" id="GO:0004553">
    <property type="term" value="F:hydrolase activity, hydrolyzing O-glycosyl compounds"/>
    <property type="evidence" value="ECO:0007669"/>
    <property type="project" value="InterPro"/>
</dbReference>
<feature type="chain" id="PRO_5037587479" evidence="5">
    <location>
        <begin position="22"/>
        <end position="772"/>
    </location>
</feature>